<dbReference type="EMBL" id="ACIS01000005">
    <property type="protein sequence ID" value="EEG08589.1"/>
    <property type="molecule type" value="Genomic_DNA"/>
</dbReference>
<gene>
    <name evidence="2" type="ORF">FuraDRAFT_2097</name>
</gene>
<feature type="signal peptide" evidence="1">
    <location>
        <begin position="1"/>
        <end position="26"/>
    </location>
</feature>
<dbReference type="Pfam" id="PF13557">
    <property type="entry name" value="Phenol_MetA_deg"/>
    <property type="match status" value="1"/>
</dbReference>
<evidence type="ECO:0008006" key="4">
    <source>
        <dbReference type="Google" id="ProtNLM"/>
    </source>
</evidence>
<comment type="caution">
    <text evidence="2">The sequence shown here is derived from an EMBL/GenBank/DDBJ whole genome shotgun (WGS) entry which is preliminary data.</text>
</comment>
<dbReference type="InterPro" id="IPR025737">
    <property type="entry name" value="FApF"/>
</dbReference>
<accession>B9Z412</accession>
<evidence type="ECO:0000256" key="1">
    <source>
        <dbReference type="SAM" id="SignalP"/>
    </source>
</evidence>
<dbReference type="eggNOG" id="COG4313">
    <property type="taxonomic scope" value="Bacteria"/>
</dbReference>
<evidence type="ECO:0000313" key="3">
    <source>
        <dbReference type="Proteomes" id="UP000003165"/>
    </source>
</evidence>
<evidence type="ECO:0000313" key="2">
    <source>
        <dbReference type="EMBL" id="EEG08589.1"/>
    </source>
</evidence>
<organism evidence="2 3">
    <name type="scientific">Pseudogulbenkiania ferrooxidans 2002</name>
    <dbReference type="NCBI Taxonomy" id="279714"/>
    <lineage>
        <taxon>Bacteria</taxon>
        <taxon>Pseudomonadati</taxon>
        <taxon>Pseudomonadota</taxon>
        <taxon>Betaproteobacteria</taxon>
        <taxon>Neisseriales</taxon>
        <taxon>Chromobacteriaceae</taxon>
        <taxon>Pseudogulbenkiania</taxon>
    </lineage>
</organism>
<name>B9Z412_9NEIS</name>
<keyword evidence="3" id="KW-1185">Reference proteome</keyword>
<feature type="chain" id="PRO_5002893564" description="Protein QbdB" evidence="1">
    <location>
        <begin position="27"/>
        <end position="293"/>
    </location>
</feature>
<proteinExistence type="predicted"/>
<keyword evidence="1" id="KW-0732">Signal</keyword>
<reference evidence="2 3" key="1">
    <citation type="submission" date="2009-02" db="EMBL/GenBank/DDBJ databases">
        <title>Sequencing of the draft genome and assembly of Lutiella nitroferrum 2002.</title>
        <authorList>
            <consortium name="US DOE Joint Genome Institute (JGI-PGF)"/>
            <person name="Lucas S."/>
            <person name="Copeland A."/>
            <person name="Lapidus A."/>
            <person name="Glavina del Rio T."/>
            <person name="Tice H."/>
            <person name="Bruce D."/>
            <person name="Goodwin L."/>
            <person name="Pitluck S."/>
            <person name="Larimer F."/>
            <person name="Land M.L."/>
            <person name="Hauser L."/>
            <person name="Coates J.D."/>
        </authorList>
    </citation>
    <scope>NUCLEOTIDE SEQUENCE [LARGE SCALE GENOMIC DNA]</scope>
    <source>
        <strain evidence="2 3">2002</strain>
    </source>
</reference>
<dbReference type="AlphaFoldDB" id="B9Z412"/>
<sequence precursor="true">MHHPLRYFAATALASGALAVCQAASAADTNARDFFSAPPGTSLGVLYLPVTQADSFHSRAGDVGPADLKVEAVAYRHVWFSDICGTLCTPQFIVPAAHIEARLPGSAASESLSGVGDPQVGGTLFFVNNPDKREYAGLLSLLTLPVGRYDARHADVSPGANRWGGTFLLNYTRGVGKNWVLEGSLETQIYGVNDDYHGGSLKQKPLYRLQAFASYDFTPATYGALRLYYAEGGALRLNGQDLPYTRQRYTQLGFELGHWLDRQNQLMVTVAKNVQSENTYDAAQAMLRLVHVY</sequence>
<dbReference type="Proteomes" id="UP000003165">
    <property type="component" value="Unassembled WGS sequence"/>
</dbReference>
<dbReference type="RefSeq" id="WP_008954117.1">
    <property type="nucleotide sequence ID" value="NZ_ACIS01000005.1"/>
</dbReference>
<protein>
    <recommendedName>
        <fullName evidence="4">Protein QbdB</fullName>
    </recommendedName>
</protein>